<dbReference type="PANTHER" id="PTHR30349">
    <property type="entry name" value="PHAGE INTEGRASE-RELATED"/>
    <property type="match status" value="1"/>
</dbReference>
<evidence type="ECO:0000256" key="1">
    <source>
        <dbReference type="ARBA" id="ARBA00022908"/>
    </source>
</evidence>
<dbReference type="Gene3D" id="1.10.150.130">
    <property type="match status" value="1"/>
</dbReference>
<proteinExistence type="predicted"/>
<dbReference type="InterPro" id="IPR013762">
    <property type="entry name" value="Integrase-like_cat_sf"/>
</dbReference>
<keyword evidence="3" id="KW-0233">DNA recombination</keyword>
<comment type="caution">
    <text evidence="7">The sequence shown here is derived from an EMBL/GenBank/DDBJ whole genome shotgun (WGS) entry which is preliminary data.</text>
</comment>
<dbReference type="InterPro" id="IPR010998">
    <property type="entry name" value="Integrase_recombinase_N"/>
</dbReference>
<dbReference type="Pfam" id="PF00589">
    <property type="entry name" value="Phage_integrase"/>
    <property type="match status" value="1"/>
</dbReference>
<sequence length="334" mass="38566">MATISKLKKGWRVQIRRRNITRSANFRTKAEAQAWALKIESDIALGVYDTAPKDITFDDLIDKYIHEVSINKKTYRAESLRLLKIAKINNIGKIQLSDLTEEHFIKWRDTRLTQIKSSSVAREFATLSNLCKIATNQWKLLKVNPIENIKRPKPLPSRTRRFEESEIKSLVFAAEYDSEKLLYSQSEKTAAAMLFAIETGMRAGEICNAKWEHLNRKIRVLHLPATKNGYARDVPLSTKAYQIIKQLEQNSGESDFIFRLTAKQLDYSFRKLKEKAGLKESNLHFHDTRREALTRLAKKVDVMTLAKISGHRDIKILLNTYYAPNMVDVVKLLD</sequence>
<feature type="domain" description="Tyr recombinase" evidence="5">
    <location>
        <begin position="157"/>
        <end position="334"/>
    </location>
</feature>
<keyword evidence="2 4" id="KW-0238">DNA-binding</keyword>
<dbReference type="InterPro" id="IPR011010">
    <property type="entry name" value="DNA_brk_join_enz"/>
</dbReference>
<dbReference type="InterPro" id="IPR044068">
    <property type="entry name" value="CB"/>
</dbReference>
<dbReference type="InterPro" id="IPR050090">
    <property type="entry name" value="Tyrosine_recombinase_XerCD"/>
</dbReference>
<dbReference type="PROSITE" id="PS51900">
    <property type="entry name" value="CB"/>
    <property type="match status" value="1"/>
</dbReference>
<feature type="domain" description="Core-binding (CB)" evidence="6">
    <location>
        <begin position="55"/>
        <end position="135"/>
    </location>
</feature>
<dbReference type="Proteomes" id="UP001589769">
    <property type="component" value="Unassembled WGS sequence"/>
</dbReference>
<dbReference type="PANTHER" id="PTHR30349:SF94">
    <property type="entry name" value="INTEGRASE_RECOMBINASE HI_1414-RELATED"/>
    <property type="match status" value="1"/>
</dbReference>
<evidence type="ECO:0000259" key="6">
    <source>
        <dbReference type="PROSITE" id="PS51900"/>
    </source>
</evidence>
<dbReference type="InterPro" id="IPR002104">
    <property type="entry name" value="Integrase_catalytic"/>
</dbReference>
<protein>
    <submittedName>
        <fullName evidence="7">Tyrosine-type recombinase/integrase</fullName>
    </submittedName>
</protein>
<dbReference type="EMBL" id="JBHLWA010000001">
    <property type="protein sequence ID" value="MFC0322026.1"/>
    <property type="molecule type" value="Genomic_DNA"/>
</dbReference>
<organism evidence="7 8">
    <name type="scientific">Gallibacterium melopsittaci</name>
    <dbReference type="NCBI Taxonomy" id="516063"/>
    <lineage>
        <taxon>Bacteria</taxon>
        <taxon>Pseudomonadati</taxon>
        <taxon>Pseudomonadota</taxon>
        <taxon>Gammaproteobacteria</taxon>
        <taxon>Pasteurellales</taxon>
        <taxon>Pasteurellaceae</taxon>
        <taxon>Gallibacterium</taxon>
    </lineage>
</organism>
<accession>A0ABV6HT17</accession>
<keyword evidence="1" id="KW-0229">DNA integration</keyword>
<dbReference type="CDD" id="cd00796">
    <property type="entry name" value="INT_Rci_Hp1_C"/>
    <property type="match status" value="1"/>
</dbReference>
<evidence type="ECO:0000256" key="3">
    <source>
        <dbReference type="ARBA" id="ARBA00023172"/>
    </source>
</evidence>
<reference evidence="7 8" key="1">
    <citation type="submission" date="2024-09" db="EMBL/GenBank/DDBJ databases">
        <authorList>
            <person name="Sun Q."/>
            <person name="Mori K."/>
        </authorList>
    </citation>
    <scope>NUCLEOTIDE SEQUENCE [LARGE SCALE GENOMIC DNA]</scope>
    <source>
        <strain evidence="7 8">CCM 7538</strain>
    </source>
</reference>
<evidence type="ECO:0000256" key="2">
    <source>
        <dbReference type="ARBA" id="ARBA00023125"/>
    </source>
</evidence>
<dbReference type="SUPFAM" id="SSF56349">
    <property type="entry name" value="DNA breaking-rejoining enzymes"/>
    <property type="match status" value="1"/>
</dbReference>
<evidence type="ECO:0000313" key="7">
    <source>
        <dbReference type="EMBL" id="MFC0322026.1"/>
    </source>
</evidence>
<name>A0ABV6HT17_9PAST</name>
<gene>
    <name evidence="7" type="ORF">ACFFHT_00355</name>
</gene>
<evidence type="ECO:0000259" key="5">
    <source>
        <dbReference type="PROSITE" id="PS51898"/>
    </source>
</evidence>
<evidence type="ECO:0000313" key="8">
    <source>
        <dbReference type="Proteomes" id="UP001589769"/>
    </source>
</evidence>
<dbReference type="RefSeq" id="WP_382372389.1">
    <property type="nucleotide sequence ID" value="NZ_JBHLWA010000001.1"/>
</dbReference>
<evidence type="ECO:0000256" key="4">
    <source>
        <dbReference type="PROSITE-ProRule" id="PRU01248"/>
    </source>
</evidence>
<keyword evidence="8" id="KW-1185">Reference proteome</keyword>
<dbReference type="Gene3D" id="1.10.443.10">
    <property type="entry name" value="Intergrase catalytic core"/>
    <property type="match status" value="1"/>
</dbReference>
<dbReference type="PROSITE" id="PS51898">
    <property type="entry name" value="TYR_RECOMBINASE"/>
    <property type="match status" value="1"/>
</dbReference>